<dbReference type="GO" id="GO:0009279">
    <property type="term" value="C:cell outer membrane"/>
    <property type="evidence" value="ECO:0007669"/>
    <property type="project" value="UniProtKB-SubCell"/>
</dbReference>
<accession>A0A240EFA0</accession>
<gene>
    <name evidence="11" type="ORF">SAMN05421731_11458</name>
</gene>
<dbReference type="AlphaFoldDB" id="A0A240EFA0"/>
<dbReference type="SUPFAM" id="SSF54523">
    <property type="entry name" value="Pili subunits"/>
    <property type="match status" value="1"/>
</dbReference>
<keyword evidence="6" id="KW-0472">Membrane</keyword>
<evidence type="ECO:0000313" key="11">
    <source>
        <dbReference type="EMBL" id="SNX46645.1"/>
    </source>
</evidence>
<feature type="compositionally biased region" description="Polar residues" evidence="8">
    <location>
        <begin position="92"/>
        <end position="102"/>
    </location>
</feature>
<proteinExistence type="predicted"/>
<dbReference type="InterPro" id="IPR045584">
    <property type="entry name" value="Pilin-like"/>
</dbReference>
<evidence type="ECO:0000256" key="6">
    <source>
        <dbReference type="ARBA" id="ARBA00023136"/>
    </source>
</evidence>
<feature type="region of interest" description="Disordered" evidence="8">
    <location>
        <begin position="92"/>
        <end position="111"/>
    </location>
</feature>
<evidence type="ECO:0000256" key="9">
    <source>
        <dbReference type="SAM" id="SignalP"/>
    </source>
</evidence>
<evidence type="ECO:0000313" key="12">
    <source>
        <dbReference type="Proteomes" id="UP000219042"/>
    </source>
</evidence>
<dbReference type="Proteomes" id="UP000219042">
    <property type="component" value="Unassembled WGS sequence"/>
</dbReference>
<evidence type="ECO:0000256" key="5">
    <source>
        <dbReference type="ARBA" id="ARBA00022729"/>
    </source>
</evidence>
<keyword evidence="12" id="KW-1185">Reference proteome</keyword>
<feature type="signal peptide" evidence="9">
    <location>
        <begin position="1"/>
        <end position="23"/>
    </location>
</feature>
<organism evidence="11 12">
    <name type="scientific">Acinetobacter puyangensis</name>
    <dbReference type="NCBI Taxonomy" id="1096779"/>
    <lineage>
        <taxon>Bacteria</taxon>
        <taxon>Pseudomonadati</taxon>
        <taxon>Pseudomonadota</taxon>
        <taxon>Gammaproteobacteria</taxon>
        <taxon>Moraxellales</taxon>
        <taxon>Moraxellaceae</taxon>
        <taxon>Acinetobacter</taxon>
    </lineage>
</organism>
<dbReference type="InterPro" id="IPR005594">
    <property type="entry name" value="YadA_C"/>
</dbReference>
<evidence type="ECO:0000259" key="10">
    <source>
        <dbReference type="Pfam" id="PF03895"/>
    </source>
</evidence>
<dbReference type="EMBL" id="OANT01000014">
    <property type="protein sequence ID" value="SNX46645.1"/>
    <property type="molecule type" value="Genomic_DNA"/>
</dbReference>
<protein>
    <submittedName>
        <fullName evidence="11">YadA-like C-terminal region</fullName>
    </submittedName>
</protein>
<evidence type="ECO:0000256" key="4">
    <source>
        <dbReference type="ARBA" id="ARBA00022692"/>
    </source>
</evidence>
<reference evidence="12" key="1">
    <citation type="submission" date="2016-09" db="EMBL/GenBank/DDBJ databases">
        <authorList>
            <person name="Varghese N."/>
            <person name="Submissions S."/>
        </authorList>
    </citation>
    <scope>NUCLEOTIDE SEQUENCE [LARGE SCALE GENOMIC DNA]</scope>
    <source>
        <strain evidence="12">ANC 4466</strain>
    </source>
</reference>
<feature type="domain" description="Trimeric autotransporter adhesin YadA-like C-terminal membrane anchor" evidence="10">
    <location>
        <begin position="838"/>
        <end position="894"/>
    </location>
</feature>
<sequence length="897" mass="91841">MRNNFKLSAVAVALATITTGAVADTFTVDQTPGYGYTTTINTDALTSVSATTITADTITLAGADLATKITTNELEVNGPVTVDNEKATTTVDQAGTPATTPTFGDDVDGDGKPDTLVQTKEQTDTVTVNSQSQQYNENNLTFSSTIEKGTQTTTDSYVADITYDENGVATYGTNIPTGQQVTSDLEIISEDTIIVGKEFDDSTTALTIRNKNAEGEAESVLTAQGLTTGNVTADTITLAGEDLATIIADGDADTLATANTYTDTSVATEAEAREAGDAATLAAANTYTDDAVAAEAAAREAGDADTLATANSYTDTAVAAEATIRADADAALQANIDAEAATRADEDAAIRTELAAGDAATLESAKVYTDDVVAVEAAAREAGDQAIRDDIATKVTTNELEVNGPVTVNNVKSTTTVDQAGTPATTPTFGDDVDADGKPDTLVQTKEQTDTVTVTSQSQLYNENNLTFSSTVEKGTQTTTDSYVADISYDENGVATYGTNVPTGQQVTSDLDVVSEDTIIVGKEFDDSTTALIIRNKDADGNEAQSVLTAQALTTGNVTADTITLAGADLATTIADGDAATLASANTYTDNSVEVEAKARTDADTALQANIDAEATTRASEDAAIRTELAAGDVATLASANTYTDNSVEVEAKARTDADTALQANIDAEATTRASEDAVIRTELAAGDAATLASANTHTDSAVTTEAKARTDADTALQANIDAEAVTREAADKANATAIAKEVADRQAAITTEATARETGDAQTLTDAKAFTTSTATTTLNSAKSYTDTKATETLTAANAYTDTQVSRVSKKLDDVEKTSYRGIAIALAAQQQVPNIKPGQFAVFGGVGHYEGESAGALGVVSALADGRTSISAALGVAGSGEVGGRVGVAYVFGGN</sequence>
<name>A0A240EFA0_9GAMM</name>
<dbReference type="OrthoDB" id="6713166at2"/>
<dbReference type="Pfam" id="PF03895">
    <property type="entry name" value="YadA_anchor"/>
    <property type="match status" value="1"/>
</dbReference>
<dbReference type="GO" id="GO:0009986">
    <property type="term" value="C:cell surface"/>
    <property type="evidence" value="ECO:0007669"/>
    <property type="project" value="UniProtKB-SubCell"/>
</dbReference>
<keyword evidence="7" id="KW-0998">Cell outer membrane</keyword>
<keyword evidence="4" id="KW-0812">Transmembrane</keyword>
<evidence type="ECO:0000256" key="3">
    <source>
        <dbReference type="ARBA" id="ARBA00022452"/>
    </source>
</evidence>
<comment type="subcellular location">
    <subcellularLocation>
        <location evidence="2">Cell outer membrane</location>
    </subcellularLocation>
    <subcellularLocation>
        <location evidence="1">Cell surface</location>
    </subcellularLocation>
</comment>
<evidence type="ECO:0000256" key="1">
    <source>
        <dbReference type="ARBA" id="ARBA00004241"/>
    </source>
</evidence>
<evidence type="ECO:0000256" key="2">
    <source>
        <dbReference type="ARBA" id="ARBA00004442"/>
    </source>
</evidence>
<evidence type="ECO:0000256" key="7">
    <source>
        <dbReference type="ARBA" id="ARBA00023237"/>
    </source>
</evidence>
<keyword evidence="5 9" id="KW-0732">Signal</keyword>
<evidence type="ECO:0000256" key="8">
    <source>
        <dbReference type="SAM" id="MobiDB-lite"/>
    </source>
</evidence>
<dbReference type="Gene3D" id="3.30.1300.30">
    <property type="entry name" value="GSPII I/J protein-like"/>
    <property type="match status" value="1"/>
</dbReference>
<keyword evidence="3" id="KW-1134">Transmembrane beta strand</keyword>
<feature type="chain" id="PRO_5012534591" evidence="9">
    <location>
        <begin position="24"/>
        <end position="897"/>
    </location>
</feature>
<dbReference type="RefSeq" id="WP_141398141.1">
    <property type="nucleotide sequence ID" value="NZ_BAABHT010000013.1"/>
</dbReference>